<name>A0A0F9HRI7_9ZZZZ</name>
<sequence length="41" mass="5137">MEYDELAELYRDLLEEYRGYLVNEYNDDDKAEYWIDQLINI</sequence>
<proteinExistence type="predicted"/>
<dbReference type="EMBL" id="LAZR01016131">
    <property type="protein sequence ID" value="KKM05837.1"/>
    <property type="molecule type" value="Genomic_DNA"/>
</dbReference>
<reference evidence="1" key="1">
    <citation type="journal article" date="2015" name="Nature">
        <title>Complex archaea that bridge the gap between prokaryotes and eukaryotes.</title>
        <authorList>
            <person name="Spang A."/>
            <person name="Saw J.H."/>
            <person name="Jorgensen S.L."/>
            <person name="Zaremba-Niedzwiedzka K."/>
            <person name="Martijn J."/>
            <person name="Lind A.E."/>
            <person name="van Eijk R."/>
            <person name="Schleper C."/>
            <person name="Guy L."/>
            <person name="Ettema T.J."/>
        </authorList>
    </citation>
    <scope>NUCLEOTIDE SEQUENCE</scope>
</reference>
<comment type="caution">
    <text evidence="1">The sequence shown here is derived from an EMBL/GenBank/DDBJ whole genome shotgun (WGS) entry which is preliminary data.</text>
</comment>
<accession>A0A0F9HRI7</accession>
<evidence type="ECO:0000313" key="1">
    <source>
        <dbReference type="EMBL" id="KKM05837.1"/>
    </source>
</evidence>
<dbReference type="AlphaFoldDB" id="A0A0F9HRI7"/>
<gene>
    <name evidence="1" type="ORF">LCGC14_1750070</name>
</gene>
<protein>
    <submittedName>
        <fullName evidence="1">Uncharacterized protein</fullName>
    </submittedName>
</protein>
<organism evidence="1">
    <name type="scientific">marine sediment metagenome</name>
    <dbReference type="NCBI Taxonomy" id="412755"/>
    <lineage>
        <taxon>unclassified sequences</taxon>
        <taxon>metagenomes</taxon>
        <taxon>ecological metagenomes</taxon>
    </lineage>
</organism>